<comment type="similarity">
    <text evidence="1">Belongs to the SCC2/Nipped-B family.</text>
</comment>
<dbReference type="Proteomes" id="UP001209878">
    <property type="component" value="Unassembled WGS sequence"/>
</dbReference>
<evidence type="ECO:0000313" key="5">
    <source>
        <dbReference type="Proteomes" id="UP001209878"/>
    </source>
</evidence>
<dbReference type="AlphaFoldDB" id="A0AAD9P2G2"/>
<sequence>MPVNPRTTGPIDSGVLTQLMCEHQKDPSSPQLASSRPTLLRSLYTVGLHCRRFNFDSQEFGEKKFDNIISLNSFIYSLIRSNRGQRRAMLQSLLNMFDETGKATLSELIYMADNMAFLPYQVQDEPLYIIHQIDIIVSVSGSNILQSYKEVGIVFDALDAMQVGAPTPHQQQLPVTTPSGVSAADAERCRQTSRGYAVGYSTAYRKDQWEIELVCLEPLVLQINMAYWADIFAQDLGHDTADLRHAAYRHFVLWRHGRLGANVHRVIPSCVVCRIRDRFPSTNGLYTGF</sequence>
<name>A0AAD9P2G2_RIDPI</name>
<dbReference type="Pfam" id="PF20478">
    <property type="entry name" value="P2RX7_C"/>
    <property type="match status" value="1"/>
</dbReference>
<dbReference type="Pfam" id="PF12830">
    <property type="entry name" value="Nipped-B_C"/>
    <property type="match status" value="1"/>
</dbReference>
<dbReference type="GO" id="GO:0071169">
    <property type="term" value="P:establishment of protein localization to chromatin"/>
    <property type="evidence" value="ECO:0007669"/>
    <property type="project" value="TreeGrafter"/>
</dbReference>
<feature type="domain" description="P2X purinoreceptor 7 intracellular" evidence="3">
    <location>
        <begin position="214"/>
        <end position="289"/>
    </location>
</feature>
<keyword evidence="5" id="KW-1185">Reference proteome</keyword>
<keyword evidence="1" id="KW-0539">Nucleus</keyword>
<proteinExistence type="inferred from homology"/>
<dbReference type="GO" id="GO:0003682">
    <property type="term" value="F:chromatin binding"/>
    <property type="evidence" value="ECO:0007669"/>
    <property type="project" value="TreeGrafter"/>
</dbReference>
<evidence type="ECO:0000313" key="4">
    <source>
        <dbReference type="EMBL" id="KAK2186892.1"/>
    </source>
</evidence>
<dbReference type="PANTHER" id="PTHR21704:SF18">
    <property type="entry name" value="NIPPED-B-LIKE PROTEIN"/>
    <property type="match status" value="1"/>
</dbReference>
<organism evidence="4 5">
    <name type="scientific">Ridgeia piscesae</name>
    <name type="common">Tubeworm</name>
    <dbReference type="NCBI Taxonomy" id="27915"/>
    <lineage>
        <taxon>Eukaryota</taxon>
        <taxon>Metazoa</taxon>
        <taxon>Spiralia</taxon>
        <taxon>Lophotrochozoa</taxon>
        <taxon>Annelida</taxon>
        <taxon>Polychaeta</taxon>
        <taxon>Sedentaria</taxon>
        <taxon>Canalipalpata</taxon>
        <taxon>Sabellida</taxon>
        <taxon>Siboglinidae</taxon>
        <taxon>Ridgeia</taxon>
    </lineage>
</organism>
<comment type="subcellular location">
    <subcellularLocation>
        <location evidence="1">Nucleus</location>
    </subcellularLocation>
</comment>
<dbReference type="GO" id="GO:0034087">
    <property type="term" value="P:establishment of mitotic sister chromatid cohesion"/>
    <property type="evidence" value="ECO:0007669"/>
    <property type="project" value="TreeGrafter"/>
</dbReference>
<keyword evidence="1" id="KW-0131">Cell cycle</keyword>
<keyword evidence="1" id="KW-0677">Repeat</keyword>
<evidence type="ECO:0000256" key="1">
    <source>
        <dbReference type="RuleBase" id="RU364107"/>
    </source>
</evidence>
<comment type="caution">
    <text evidence="4">The sequence shown here is derived from an EMBL/GenBank/DDBJ whole genome shotgun (WGS) entry which is preliminary data.</text>
</comment>
<dbReference type="GO" id="GO:0090694">
    <property type="term" value="C:Scc2-Scc4 cohesin loading complex"/>
    <property type="evidence" value="ECO:0007669"/>
    <property type="project" value="TreeGrafter"/>
</dbReference>
<dbReference type="GO" id="GO:0140588">
    <property type="term" value="P:chromatin looping"/>
    <property type="evidence" value="ECO:0007669"/>
    <property type="project" value="InterPro"/>
</dbReference>
<protein>
    <recommendedName>
        <fullName evidence="1">Nipped-B protein</fullName>
    </recommendedName>
</protein>
<evidence type="ECO:0000259" key="3">
    <source>
        <dbReference type="Pfam" id="PF20478"/>
    </source>
</evidence>
<dbReference type="PANTHER" id="PTHR21704">
    <property type="entry name" value="NIPPED-B-LIKE PROTEIN DELANGIN SCC2-RELATED"/>
    <property type="match status" value="1"/>
</dbReference>
<dbReference type="InterPro" id="IPR024986">
    <property type="entry name" value="Nipped-B_C"/>
</dbReference>
<dbReference type="InterPro" id="IPR046815">
    <property type="entry name" value="P2RX7_C"/>
</dbReference>
<dbReference type="GO" id="GO:0061775">
    <property type="term" value="F:cohesin loader activity"/>
    <property type="evidence" value="ECO:0007669"/>
    <property type="project" value="InterPro"/>
</dbReference>
<dbReference type="GO" id="GO:1990414">
    <property type="term" value="P:replication-born double-strand break repair via sister chromatid exchange"/>
    <property type="evidence" value="ECO:0007669"/>
    <property type="project" value="TreeGrafter"/>
</dbReference>
<gene>
    <name evidence="4" type="ORF">NP493_185g04022</name>
</gene>
<dbReference type="InterPro" id="IPR033031">
    <property type="entry name" value="Scc2/Nipped-B"/>
</dbReference>
<evidence type="ECO:0000259" key="2">
    <source>
        <dbReference type="Pfam" id="PF12830"/>
    </source>
</evidence>
<feature type="domain" description="Sister chromatid cohesion C-terminal" evidence="2">
    <location>
        <begin position="37"/>
        <end position="136"/>
    </location>
</feature>
<reference evidence="4" key="1">
    <citation type="journal article" date="2023" name="Mol. Biol. Evol.">
        <title>Third-Generation Sequencing Reveals the Adaptive Role of the Epigenome in Three Deep-Sea Polychaetes.</title>
        <authorList>
            <person name="Perez M."/>
            <person name="Aroh O."/>
            <person name="Sun Y."/>
            <person name="Lan Y."/>
            <person name="Juniper S.K."/>
            <person name="Young C.R."/>
            <person name="Angers B."/>
            <person name="Qian P.Y."/>
        </authorList>
    </citation>
    <scope>NUCLEOTIDE SEQUENCE</scope>
    <source>
        <strain evidence="4">R07B-5</strain>
    </source>
</reference>
<accession>A0AAD9P2G2</accession>
<dbReference type="EMBL" id="JAODUO010000185">
    <property type="protein sequence ID" value="KAK2186892.1"/>
    <property type="molecule type" value="Genomic_DNA"/>
</dbReference>
<dbReference type="GO" id="GO:0010468">
    <property type="term" value="P:regulation of gene expression"/>
    <property type="evidence" value="ECO:0007669"/>
    <property type="project" value="InterPro"/>
</dbReference>